<dbReference type="PANTHER" id="PTHR43208">
    <property type="entry name" value="ABC TRANSPORTER SUBSTRATE-BINDING PROTEIN"/>
    <property type="match status" value="1"/>
</dbReference>
<dbReference type="Gene3D" id="3.40.50.2300">
    <property type="match status" value="2"/>
</dbReference>
<dbReference type="GO" id="GO:0005886">
    <property type="term" value="C:plasma membrane"/>
    <property type="evidence" value="ECO:0007669"/>
    <property type="project" value="InterPro"/>
</dbReference>
<dbReference type="InterPro" id="IPR052910">
    <property type="entry name" value="ABC-Purine-Binding"/>
</dbReference>
<reference evidence="4" key="1">
    <citation type="submission" date="2020-10" db="EMBL/GenBank/DDBJ databases">
        <authorList>
            <person name="Gilroy R."/>
        </authorList>
    </citation>
    <scope>NUCLEOTIDE SEQUENCE</scope>
    <source>
        <strain evidence="4">14700</strain>
    </source>
</reference>
<dbReference type="InterPro" id="IPR003760">
    <property type="entry name" value="PnrA-like"/>
</dbReference>
<dbReference type="Proteomes" id="UP000810292">
    <property type="component" value="Unassembled WGS sequence"/>
</dbReference>
<feature type="signal peptide" evidence="2">
    <location>
        <begin position="1"/>
        <end position="20"/>
    </location>
</feature>
<evidence type="ECO:0000256" key="1">
    <source>
        <dbReference type="ARBA" id="ARBA00022729"/>
    </source>
</evidence>
<comment type="caution">
    <text evidence="4">The sequence shown here is derived from an EMBL/GenBank/DDBJ whole genome shotgun (WGS) entry which is preliminary data.</text>
</comment>
<dbReference type="CDD" id="cd19963">
    <property type="entry name" value="PBP1_BMP-like"/>
    <property type="match status" value="1"/>
</dbReference>
<reference evidence="4" key="2">
    <citation type="journal article" date="2021" name="PeerJ">
        <title>Extensive microbial diversity within the chicken gut microbiome revealed by metagenomics and culture.</title>
        <authorList>
            <person name="Gilroy R."/>
            <person name="Ravi A."/>
            <person name="Getino M."/>
            <person name="Pursley I."/>
            <person name="Horton D.L."/>
            <person name="Alikhan N.F."/>
            <person name="Baker D."/>
            <person name="Gharbi K."/>
            <person name="Hall N."/>
            <person name="Watson M."/>
            <person name="Adriaenssens E.M."/>
            <person name="Foster-Nyarko E."/>
            <person name="Jarju S."/>
            <person name="Secka A."/>
            <person name="Antonio M."/>
            <person name="Oren A."/>
            <person name="Chaudhuri R.R."/>
            <person name="La Ragione R."/>
            <person name="Hildebrand F."/>
            <person name="Pallen M.J."/>
        </authorList>
    </citation>
    <scope>NUCLEOTIDE SEQUENCE</scope>
    <source>
        <strain evidence="4">14700</strain>
    </source>
</reference>
<protein>
    <submittedName>
        <fullName evidence="4">BMP family ABC transporter substrate-binding protein</fullName>
    </submittedName>
</protein>
<evidence type="ECO:0000256" key="2">
    <source>
        <dbReference type="SAM" id="SignalP"/>
    </source>
</evidence>
<dbReference type="EMBL" id="JADIMF010000089">
    <property type="protein sequence ID" value="MBO8469281.1"/>
    <property type="molecule type" value="Genomic_DNA"/>
</dbReference>
<dbReference type="Pfam" id="PF02608">
    <property type="entry name" value="Bmp"/>
    <property type="match status" value="1"/>
</dbReference>
<proteinExistence type="predicted"/>
<keyword evidence="1 2" id="KW-0732">Signal</keyword>
<evidence type="ECO:0000313" key="5">
    <source>
        <dbReference type="Proteomes" id="UP000810292"/>
    </source>
</evidence>
<accession>A0A9D9IBP3</accession>
<name>A0A9D9IBP3_9SPIO</name>
<sequence length="407" mass="43598">MKRISFVLIVLLLISGFAFASGAKETAAATSDPNTVKVGLLCIGDENDQGYTFNFIRGRDEATEMLKADGINVEWVTKYNIGEDATCTDANIEAAEEGCQIIINNSYGFEPFMLEVVDEYPDIEFISCTNCASATDGRDNTHNAFANIYEGRYIAGVVAGMKLQQMIDEGQIAPEEAIIGYVGAYSFAEVISGFTAYFLGARSVCPTVTMKVSFVGSWSDATAESDAALALADQGCVMISQHSDNTTPATAAQSRGVFHTGYNNDMTSIAPNASLISTRIDWGPYFYEAIKAYVNGEEIPQDWCAGMGEGAVVMTPLNEAIAAPGTAEKIAEVEAAIADGSLQVFDTSTFTVGGEELTHAFALDTDGDFTADSEEAVFDGAFHESLFQSAPYFTVQIDGIEWLNAAY</sequence>
<dbReference type="PANTHER" id="PTHR43208:SF1">
    <property type="entry name" value="ABC TRANSPORTER SUBSTRATE-BINDING PROTEIN"/>
    <property type="match status" value="1"/>
</dbReference>
<gene>
    <name evidence="4" type="ORF">IAA72_05810</name>
</gene>
<feature type="domain" description="ABC transporter substrate-binding protein PnrA-like" evidence="3">
    <location>
        <begin position="36"/>
        <end position="333"/>
    </location>
</feature>
<dbReference type="AlphaFoldDB" id="A0A9D9IBP3"/>
<feature type="chain" id="PRO_5038671307" evidence="2">
    <location>
        <begin position="21"/>
        <end position="407"/>
    </location>
</feature>
<evidence type="ECO:0000313" key="4">
    <source>
        <dbReference type="EMBL" id="MBO8469281.1"/>
    </source>
</evidence>
<evidence type="ECO:0000259" key="3">
    <source>
        <dbReference type="Pfam" id="PF02608"/>
    </source>
</evidence>
<organism evidence="4 5">
    <name type="scientific">Candidatus Ornithospirochaeta stercoravium</name>
    <dbReference type="NCBI Taxonomy" id="2840897"/>
    <lineage>
        <taxon>Bacteria</taxon>
        <taxon>Pseudomonadati</taxon>
        <taxon>Spirochaetota</taxon>
        <taxon>Spirochaetia</taxon>
        <taxon>Spirochaetales</taxon>
        <taxon>Spirochaetaceae</taxon>
        <taxon>Spirochaetaceae incertae sedis</taxon>
        <taxon>Candidatus Ornithospirochaeta</taxon>
    </lineage>
</organism>